<organism evidence="1 2">
    <name type="scientific">Marchantia polymorpha</name>
    <name type="common">Common liverwort</name>
    <name type="synonym">Marchantia aquatica</name>
    <dbReference type="NCBI Taxonomy" id="3197"/>
    <lineage>
        <taxon>Eukaryota</taxon>
        <taxon>Viridiplantae</taxon>
        <taxon>Streptophyta</taxon>
        <taxon>Embryophyta</taxon>
        <taxon>Marchantiophyta</taxon>
        <taxon>Marchantiopsida</taxon>
        <taxon>Marchantiidae</taxon>
        <taxon>Marchantiales</taxon>
        <taxon>Marchantiaceae</taxon>
        <taxon>Marchantia</taxon>
    </lineage>
</organism>
<gene>
    <name evidence="1" type="ORF">MARPO_0039s0058</name>
</gene>
<accession>A0A2R6X376</accession>
<evidence type="ECO:0000313" key="1">
    <source>
        <dbReference type="EMBL" id="PTQ40553.1"/>
    </source>
</evidence>
<dbReference type="Proteomes" id="UP000244005">
    <property type="component" value="Unassembled WGS sequence"/>
</dbReference>
<protein>
    <submittedName>
        <fullName evidence="1">Uncharacterized protein</fullName>
    </submittedName>
</protein>
<evidence type="ECO:0000313" key="2">
    <source>
        <dbReference type="Proteomes" id="UP000244005"/>
    </source>
</evidence>
<reference evidence="2" key="1">
    <citation type="journal article" date="2017" name="Cell">
        <title>Insights into land plant evolution garnered from the Marchantia polymorpha genome.</title>
        <authorList>
            <person name="Bowman J.L."/>
            <person name="Kohchi T."/>
            <person name="Yamato K.T."/>
            <person name="Jenkins J."/>
            <person name="Shu S."/>
            <person name="Ishizaki K."/>
            <person name="Yamaoka S."/>
            <person name="Nishihama R."/>
            <person name="Nakamura Y."/>
            <person name="Berger F."/>
            <person name="Adam C."/>
            <person name="Aki S.S."/>
            <person name="Althoff F."/>
            <person name="Araki T."/>
            <person name="Arteaga-Vazquez M.A."/>
            <person name="Balasubrmanian S."/>
            <person name="Barry K."/>
            <person name="Bauer D."/>
            <person name="Boehm C.R."/>
            <person name="Briginshaw L."/>
            <person name="Caballero-Perez J."/>
            <person name="Catarino B."/>
            <person name="Chen F."/>
            <person name="Chiyoda S."/>
            <person name="Chovatia M."/>
            <person name="Davies K.M."/>
            <person name="Delmans M."/>
            <person name="Demura T."/>
            <person name="Dierschke T."/>
            <person name="Dolan L."/>
            <person name="Dorantes-Acosta A.E."/>
            <person name="Eklund D.M."/>
            <person name="Florent S.N."/>
            <person name="Flores-Sandoval E."/>
            <person name="Fujiyama A."/>
            <person name="Fukuzawa H."/>
            <person name="Galik B."/>
            <person name="Grimanelli D."/>
            <person name="Grimwood J."/>
            <person name="Grossniklaus U."/>
            <person name="Hamada T."/>
            <person name="Haseloff J."/>
            <person name="Hetherington A.J."/>
            <person name="Higo A."/>
            <person name="Hirakawa Y."/>
            <person name="Hundley H.N."/>
            <person name="Ikeda Y."/>
            <person name="Inoue K."/>
            <person name="Inoue S.I."/>
            <person name="Ishida S."/>
            <person name="Jia Q."/>
            <person name="Kakita M."/>
            <person name="Kanazawa T."/>
            <person name="Kawai Y."/>
            <person name="Kawashima T."/>
            <person name="Kennedy M."/>
            <person name="Kinose K."/>
            <person name="Kinoshita T."/>
            <person name="Kohara Y."/>
            <person name="Koide E."/>
            <person name="Komatsu K."/>
            <person name="Kopischke S."/>
            <person name="Kubo M."/>
            <person name="Kyozuka J."/>
            <person name="Lagercrantz U."/>
            <person name="Lin S.S."/>
            <person name="Lindquist E."/>
            <person name="Lipzen A.M."/>
            <person name="Lu C.W."/>
            <person name="De Luna E."/>
            <person name="Martienssen R.A."/>
            <person name="Minamino N."/>
            <person name="Mizutani M."/>
            <person name="Mizutani M."/>
            <person name="Mochizuki N."/>
            <person name="Monte I."/>
            <person name="Mosher R."/>
            <person name="Nagasaki H."/>
            <person name="Nakagami H."/>
            <person name="Naramoto S."/>
            <person name="Nishitani K."/>
            <person name="Ohtani M."/>
            <person name="Okamoto T."/>
            <person name="Okumura M."/>
            <person name="Phillips J."/>
            <person name="Pollak B."/>
            <person name="Reinders A."/>
            <person name="Rovekamp M."/>
            <person name="Sano R."/>
            <person name="Sawa S."/>
            <person name="Schmid M.W."/>
            <person name="Shirakawa M."/>
            <person name="Solano R."/>
            <person name="Spunde A."/>
            <person name="Suetsugu N."/>
            <person name="Sugano S."/>
            <person name="Sugiyama A."/>
            <person name="Sun R."/>
            <person name="Suzuki Y."/>
            <person name="Takenaka M."/>
            <person name="Takezawa D."/>
            <person name="Tomogane H."/>
            <person name="Tsuzuki M."/>
            <person name="Ueda T."/>
            <person name="Umeda M."/>
            <person name="Ward J.M."/>
            <person name="Watanabe Y."/>
            <person name="Yazaki K."/>
            <person name="Yokoyama R."/>
            <person name="Yoshitake Y."/>
            <person name="Yotsui I."/>
            <person name="Zachgo S."/>
            <person name="Schmutz J."/>
        </authorList>
    </citation>
    <scope>NUCLEOTIDE SEQUENCE [LARGE SCALE GENOMIC DNA]</scope>
    <source>
        <strain evidence="2">Tak-1</strain>
    </source>
</reference>
<sequence length="97" mass="10650">MNQHWASNGPVLSRICRTVYMTILAATGSSSGTREPSSPCDVRPRKYHSSSKLFPMAVMMRTLRIDSTAPCILVPRCLSFHPSLSLSLSLPLSLSRS</sequence>
<dbReference type="Gramene" id="Mp3g17360.1">
    <property type="protein sequence ID" value="Mp3g17360.1.cds1"/>
    <property type="gene ID" value="Mp3g17360"/>
</dbReference>
<name>A0A2R6X376_MARPO</name>
<proteinExistence type="predicted"/>
<dbReference type="EMBL" id="KZ772711">
    <property type="protein sequence ID" value="PTQ40553.1"/>
    <property type="molecule type" value="Genomic_DNA"/>
</dbReference>
<dbReference type="AlphaFoldDB" id="A0A2R6X376"/>
<keyword evidence="2" id="KW-1185">Reference proteome</keyword>